<gene>
    <name evidence="3" type="ORF">MFIFM68171_06977</name>
</gene>
<dbReference type="GeneID" id="98177720"/>
<dbReference type="InterPro" id="IPR011600">
    <property type="entry name" value="Pept_C14_caspase"/>
</dbReference>
<dbReference type="Pfam" id="PF00656">
    <property type="entry name" value="Peptidase_C14"/>
    <property type="match status" value="1"/>
</dbReference>
<feature type="compositionally biased region" description="Basic and acidic residues" evidence="1">
    <location>
        <begin position="129"/>
        <end position="140"/>
    </location>
</feature>
<protein>
    <recommendedName>
        <fullName evidence="2">Peptidase C14 caspase domain-containing protein</fullName>
    </recommendedName>
</protein>
<reference evidence="3 4" key="1">
    <citation type="submission" date="2024-09" db="EMBL/GenBank/DDBJ databases">
        <title>Itraconazole resistance in Madurella fahalii resulting from another homologue of gene encoding cytochrome P450 14-alpha sterol demethylase (CYP51).</title>
        <authorList>
            <person name="Yoshioka I."/>
            <person name="Fahal A.H."/>
            <person name="Kaneko S."/>
            <person name="Yaguchi T."/>
        </authorList>
    </citation>
    <scope>NUCLEOTIDE SEQUENCE [LARGE SCALE GENOMIC DNA]</scope>
    <source>
        <strain evidence="3 4">IFM 68171</strain>
    </source>
</reference>
<dbReference type="EMBL" id="BAAFSV010000003">
    <property type="protein sequence ID" value="GAB1316767.1"/>
    <property type="molecule type" value="Genomic_DNA"/>
</dbReference>
<organism evidence="3 4">
    <name type="scientific">Madurella fahalii</name>
    <dbReference type="NCBI Taxonomy" id="1157608"/>
    <lineage>
        <taxon>Eukaryota</taxon>
        <taxon>Fungi</taxon>
        <taxon>Dikarya</taxon>
        <taxon>Ascomycota</taxon>
        <taxon>Pezizomycotina</taxon>
        <taxon>Sordariomycetes</taxon>
        <taxon>Sordariomycetidae</taxon>
        <taxon>Sordariales</taxon>
        <taxon>Sordariales incertae sedis</taxon>
        <taxon>Madurella</taxon>
    </lineage>
</organism>
<evidence type="ECO:0000313" key="3">
    <source>
        <dbReference type="EMBL" id="GAB1316767.1"/>
    </source>
</evidence>
<feature type="compositionally biased region" description="Polar residues" evidence="1">
    <location>
        <begin position="68"/>
        <end position="80"/>
    </location>
</feature>
<evidence type="ECO:0000313" key="4">
    <source>
        <dbReference type="Proteomes" id="UP001628179"/>
    </source>
</evidence>
<dbReference type="RefSeq" id="XP_070918498.1">
    <property type="nucleotide sequence ID" value="XM_071062397.1"/>
</dbReference>
<feature type="region of interest" description="Disordered" evidence="1">
    <location>
        <begin position="26"/>
        <end position="145"/>
    </location>
</feature>
<dbReference type="Proteomes" id="UP001628179">
    <property type="component" value="Unassembled WGS sequence"/>
</dbReference>
<name>A0ABQ0GGA4_9PEZI</name>
<sequence>MDNEFSHLWQRHLTALRDDFSTASVEALPSLPSGPRSLDDRVGDAGDEDGHPWDEKISSVVDALDELTLQSPNTTESRSPGTPWFPDREGYTETALSSPENISWPRTVRSSNNPVLSAGGSSDPSTSDFRSKGKGLERKKPPPAPLLLQKQLLQESYTNRHLSGDPVTAATTATATAATVLHSPAFQSNQKGPPSQVHVLILTWAKHDRRGEDGQLLSPGLDNDTEAVRACFKRQGYRVQCRLIPADYPTAAVETMLDRFLEKSEDGGDSLLVIYYHGWGSLDVDGRMVFSRDPDPSTSSFFWDDVRDPVMQSPGDVLLIFDCTALPGAGPEQHEMRIEAGMISSPSTKQLLGVCVPSSLGKSPTALVPSDLMTQSLCRTLDRMGDVPVLSVQRLCSLMREDLRGTDLASRVFVTQLGGGQLLDIYLARIEASPRSRRQSDLYSH</sequence>
<keyword evidence="4" id="KW-1185">Reference proteome</keyword>
<feature type="compositionally biased region" description="Basic and acidic residues" evidence="1">
    <location>
        <begin position="37"/>
        <end position="57"/>
    </location>
</feature>
<accession>A0ABQ0GGA4</accession>
<evidence type="ECO:0000256" key="1">
    <source>
        <dbReference type="SAM" id="MobiDB-lite"/>
    </source>
</evidence>
<comment type="caution">
    <text evidence="3">The sequence shown here is derived from an EMBL/GenBank/DDBJ whole genome shotgun (WGS) entry which is preliminary data.</text>
</comment>
<feature type="domain" description="Peptidase C14 caspase" evidence="2">
    <location>
        <begin position="220"/>
        <end position="325"/>
    </location>
</feature>
<proteinExistence type="predicted"/>
<feature type="compositionally biased region" description="Polar residues" evidence="1">
    <location>
        <begin position="108"/>
        <end position="128"/>
    </location>
</feature>
<evidence type="ECO:0000259" key="2">
    <source>
        <dbReference type="Pfam" id="PF00656"/>
    </source>
</evidence>